<dbReference type="Pfam" id="PF13279">
    <property type="entry name" value="4HBT_2"/>
    <property type="match status" value="1"/>
</dbReference>
<comment type="similarity">
    <text evidence="1">Belongs to the 4-hydroxybenzoyl-CoA thioesterase family.</text>
</comment>
<sequence length="148" mass="16945">MTTREPPRERSAYAEFQTLQTRWSDNDQFGHIYNATYFELFDEAMNLSLIRRGFLDLAKDGPIQVVVENGCKYFSEVSYPDRIEIGVVLSQMGTSSFRLDMGMFRNGEPRESARSHFIMVTVDNATRRPMPTPEAQRQALATLMLPPA</sequence>
<dbReference type="InterPro" id="IPR050563">
    <property type="entry name" value="4-hydroxybenzoyl-CoA_TE"/>
</dbReference>
<accession>A0ABY7SN92</accession>
<organism evidence="3 4">
    <name type="scientific">Paracoccus fistulariae</name>
    <dbReference type="NCBI Taxonomy" id="658446"/>
    <lineage>
        <taxon>Bacteria</taxon>
        <taxon>Pseudomonadati</taxon>
        <taxon>Pseudomonadota</taxon>
        <taxon>Alphaproteobacteria</taxon>
        <taxon>Rhodobacterales</taxon>
        <taxon>Paracoccaceae</taxon>
        <taxon>Paracoccus</taxon>
    </lineage>
</organism>
<dbReference type="RefSeq" id="WP_271882581.1">
    <property type="nucleotide sequence ID" value="NZ_CP067136.1"/>
</dbReference>
<dbReference type="PANTHER" id="PTHR31793">
    <property type="entry name" value="4-HYDROXYBENZOYL-COA THIOESTERASE FAMILY MEMBER"/>
    <property type="match status" value="1"/>
</dbReference>
<evidence type="ECO:0000256" key="1">
    <source>
        <dbReference type="ARBA" id="ARBA00005953"/>
    </source>
</evidence>
<evidence type="ECO:0000313" key="3">
    <source>
        <dbReference type="EMBL" id="WCR08018.1"/>
    </source>
</evidence>
<dbReference type="SUPFAM" id="SSF54637">
    <property type="entry name" value="Thioesterase/thiol ester dehydrase-isomerase"/>
    <property type="match status" value="1"/>
</dbReference>
<dbReference type="Proteomes" id="UP001219349">
    <property type="component" value="Chromosome"/>
</dbReference>
<dbReference type="PANTHER" id="PTHR31793:SF27">
    <property type="entry name" value="NOVEL THIOESTERASE SUPERFAMILY DOMAIN AND SAPOSIN A-TYPE DOMAIN CONTAINING PROTEIN (0610012H03RIK)"/>
    <property type="match status" value="1"/>
</dbReference>
<evidence type="ECO:0000256" key="2">
    <source>
        <dbReference type="ARBA" id="ARBA00022801"/>
    </source>
</evidence>
<dbReference type="InterPro" id="IPR029069">
    <property type="entry name" value="HotDog_dom_sf"/>
</dbReference>
<name>A0ABY7SN92_9RHOB</name>
<evidence type="ECO:0000313" key="4">
    <source>
        <dbReference type="Proteomes" id="UP001219349"/>
    </source>
</evidence>
<protein>
    <submittedName>
        <fullName evidence="3">Acyl-CoA thioesterase</fullName>
    </submittedName>
</protein>
<gene>
    <name evidence="3" type="ORF">JHX87_04110</name>
</gene>
<keyword evidence="4" id="KW-1185">Reference proteome</keyword>
<reference evidence="3 4" key="1">
    <citation type="submission" date="2021-01" db="EMBL/GenBank/DDBJ databases">
        <title>Biogeographic distribution of Paracoccus.</title>
        <authorList>
            <person name="Hollensteiner J."/>
            <person name="Leineberger J."/>
            <person name="Brinkhoff T."/>
            <person name="Daniel R."/>
        </authorList>
    </citation>
    <scope>NUCLEOTIDE SEQUENCE [LARGE SCALE GENOMIC DNA]</scope>
    <source>
        <strain evidence="3 4">KCTC 22803</strain>
    </source>
</reference>
<keyword evidence="2" id="KW-0378">Hydrolase</keyword>
<dbReference type="CDD" id="cd00586">
    <property type="entry name" value="4HBT"/>
    <property type="match status" value="1"/>
</dbReference>
<dbReference type="Gene3D" id="3.10.129.10">
    <property type="entry name" value="Hotdog Thioesterase"/>
    <property type="match status" value="1"/>
</dbReference>
<dbReference type="EMBL" id="CP067136">
    <property type="protein sequence ID" value="WCR08018.1"/>
    <property type="molecule type" value="Genomic_DNA"/>
</dbReference>
<proteinExistence type="inferred from homology"/>